<proteinExistence type="predicted"/>
<name>A0ACB8TLB1_9AGAM</name>
<evidence type="ECO:0000313" key="2">
    <source>
        <dbReference type="Proteomes" id="UP000814140"/>
    </source>
</evidence>
<comment type="caution">
    <text evidence="1">The sequence shown here is derived from an EMBL/GenBank/DDBJ whole genome shotgun (WGS) entry which is preliminary data.</text>
</comment>
<evidence type="ECO:0000313" key="1">
    <source>
        <dbReference type="EMBL" id="KAI0069173.1"/>
    </source>
</evidence>
<organism evidence="1 2">
    <name type="scientific">Artomyces pyxidatus</name>
    <dbReference type="NCBI Taxonomy" id="48021"/>
    <lineage>
        <taxon>Eukaryota</taxon>
        <taxon>Fungi</taxon>
        <taxon>Dikarya</taxon>
        <taxon>Basidiomycota</taxon>
        <taxon>Agaricomycotina</taxon>
        <taxon>Agaricomycetes</taxon>
        <taxon>Russulales</taxon>
        <taxon>Auriscalpiaceae</taxon>
        <taxon>Artomyces</taxon>
    </lineage>
</organism>
<gene>
    <name evidence="1" type="ORF">BV25DRAFT_1834202</name>
</gene>
<reference evidence="1" key="1">
    <citation type="submission" date="2021-03" db="EMBL/GenBank/DDBJ databases">
        <authorList>
            <consortium name="DOE Joint Genome Institute"/>
            <person name="Ahrendt S."/>
            <person name="Looney B.P."/>
            <person name="Miyauchi S."/>
            <person name="Morin E."/>
            <person name="Drula E."/>
            <person name="Courty P.E."/>
            <person name="Chicoki N."/>
            <person name="Fauchery L."/>
            <person name="Kohler A."/>
            <person name="Kuo A."/>
            <person name="Labutti K."/>
            <person name="Pangilinan J."/>
            <person name="Lipzen A."/>
            <person name="Riley R."/>
            <person name="Andreopoulos W."/>
            <person name="He G."/>
            <person name="Johnson J."/>
            <person name="Barry K.W."/>
            <person name="Grigoriev I.V."/>
            <person name="Nagy L."/>
            <person name="Hibbett D."/>
            <person name="Henrissat B."/>
            <person name="Matheny P.B."/>
            <person name="Labbe J."/>
            <person name="Martin F."/>
        </authorList>
    </citation>
    <scope>NUCLEOTIDE SEQUENCE</scope>
    <source>
        <strain evidence="1">HHB10654</strain>
    </source>
</reference>
<accession>A0ACB8TLB1</accession>
<sequence length="478" mass="53702">MATMYWPAFEGHSRDVVLVGTVALLYAVVVLARCYRRQSRVVPVVSARDDGDRSRSAVLSIDEKDPNKDRTHGEWTPVDFTYPSITPLQENLEDMPVRPYRPFRAGTYHITMGIRNMEFDNWIEPDHQFPAFHRLRAHRVATQKHKLIQVLPDRPGLVKGGADAASELMYELAEFLSRRCPKVYRVSRHPSSDKLALGWYGEGRIKDITILPLNITYHLDQEDPMTVCALLIQDDLAIMIEGSDGRYYLQAGAILLPGSWRLRDKIGMPLDEIHISGHVPHYEQKLQPSLTRFFRRLTPSGPVARDNWLIWTLDPTKIAEETKADAAGRVGDPDALAWSETAYGPEDEFFHPPSSYALSLGASAPPPPVARPAAPTPTPAPTPQTMRLRAEHQTLRRLPRSGAIVFTIRTYLTPIEELGRESGIPGRLASAVRGVQGVVWSHRKQVKYEQALLDYLDKCHREQVEAGAVDGDASETTK</sequence>
<reference evidence="1" key="2">
    <citation type="journal article" date="2022" name="New Phytol.">
        <title>Evolutionary transition to the ectomycorrhizal habit in the genomes of a hyperdiverse lineage of mushroom-forming fungi.</title>
        <authorList>
            <person name="Looney B."/>
            <person name="Miyauchi S."/>
            <person name="Morin E."/>
            <person name="Drula E."/>
            <person name="Courty P.E."/>
            <person name="Kohler A."/>
            <person name="Kuo A."/>
            <person name="LaButti K."/>
            <person name="Pangilinan J."/>
            <person name="Lipzen A."/>
            <person name="Riley R."/>
            <person name="Andreopoulos W."/>
            <person name="He G."/>
            <person name="Johnson J."/>
            <person name="Nolan M."/>
            <person name="Tritt A."/>
            <person name="Barry K.W."/>
            <person name="Grigoriev I.V."/>
            <person name="Nagy L.G."/>
            <person name="Hibbett D."/>
            <person name="Henrissat B."/>
            <person name="Matheny P.B."/>
            <person name="Labbe J."/>
            <person name="Martin F.M."/>
        </authorList>
    </citation>
    <scope>NUCLEOTIDE SEQUENCE</scope>
    <source>
        <strain evidence="1">HHB10654</strain>
    </source>
</reference>
<keyword evidence="2" id="KW-1185">Reference proteome</keyword>
<protein>
    <submittedName>
        <fullName evidence="1">Uncharacterized protein</fullName>
    </submittedName>
</protein>
<dbReference type="Proteomes" id="UP000814140">
    <property type="component" value="Unassembled WGS sequence"/>
</dbReference>
<dbReference type="EMBL" id="MU277187">
    <property type="protein sequence ID" value="KAI0069173.1"/>
    <property type="molecule type" value="Genomic_DNA"/>
</dbReference>